<dbReference type="OrthoDB" id="123307at2"/>
<dbReference type="AlphaFoldDB" id="A0A1Q2CLE3"/>
<name>A0A1Q2CLE3_9ACTN</name>
<dbReference type="InterPro" id="IPR021005">
    <property type="entry name" value="Znf_CGNR"/>
</dbReference>
<dbReference type="RefSeq" id="WP_077685237.1">
    <property type="nucleotide sequence ID" value="NZ_CP019606.1"/>
</dbReference>
<gene>
    <name evidence="2" type="ORF">BW730_04680</name>
</gene>
<dbReference type="SUPFAM" id="SSF160904">
    <property type="entry name" value="Jann2411-like"/>
    <property type="match status" value="1"/>
</dbReference>
<dbReference type="KEGG" id="tes:BW730_04680"/>
<keyword evidence="3" id="KW-1185">Reference proteome</keyword>
<dbReference type="PANTHER" id="PTHR35525:SF3">
    <property type="entry name" value="BLL6575 PROTEIN"/>
    <property type="match status" value="1"/>
</dbReference>
<proteinExistence type="predicted"/>
<reference evidence="3" key="1">
    <citation type="submission" date="2017-02" db="EMBL/GenBank/DDBJ databases">
        <title>Tessaracoccus aquaemaris sp. nov., isolated from the intestine of a Korean rockfish, Sebastes schlegelii, in a marine aquaculture pond.</title>
        <authorList>
            <person name="Tak E.J."/>
            <person name="Bae J.-W."/>
        </authorList>
    </citation>
    <scope>NUCLEOTIDE SEQUENCE [LARGE SCALE GENOMIC DNA]</scope>
    <source>
        <strain evidence="3">NSG39</strain>
    </source>
</reference>
<dbReference type="Pfam" id="PF11706">
    <property type="entry name" value="zf-CGNR"/>
    <property type="match status" value="1"/>
</dbReference>
<evidence type="ECO:0000259" key="1">
    <source>
        <dbReference type="Pfam" id="PF11706"/>
    </source>
</evidence>
<dbReference type="Gene3D" id="1.10.3300.10">
    <property type="entry name" value="Jann2411-like domain"/>
    <property type="match status" value="1"/>
</dbReference>
<dbReference type="Proteomes" id="UP000188145">
    <property type="component" value="Chromosome"/>
</dbReference>
<organism evidence="2 3">
    <name type="scientific">Tessaracoccus aquimaris</name>
    <dbReference type="NCBI Taxonomy" id="1332264"/>
    <lineage>
        <taxon>Bacteria</taxon>
        <taxon>Bacillati</taxon>
        <taxon>Actinomycetota</taxon>
        <taxon>Actinomycetes</taxon>
        <taxon>Propionibacteriales</taxon>
        <taxon>Propionibacteriaceae</taxon>
        <taxon>Tessaracoccus</taxon>
    </lineage>
</organism>
<evidence type="ECO:0000313" key="3">
    <source>
        <dbReference type="Proteomes" id="UP000188145"/>
    </source>
</evidence>
<evidence type="ECO:0000313" key="2">
    <source>
        <dbReference type="EMBL" id="AQP46921.1"/>
    </source>
</evidence>
<protein>
    <recommendedName>
        <fullName evidence="1">Zinc finger CGNR domain-containing protein</fullName>
    </recommendedName>
</protein>
<dbReference type="InterPro" id="IPR010852">
    <property type="entry name" value="ABATE"/>
</dbReference>
<feature type="domain" description="Zinc finger CGNR" evidence="1">
    <location>
        <begin position="137"/>
        <end position="180"/>
    </location>
</feature>
<dbReference type="Pfam" id="PF07336">
    <property type="entry name" value="ABATE"/>
    <property type="match status" value="1"/>
</dbReference>
<dbReference type="PANTHER" id="PTHR35525">
    <property type="entry name" value="BLL6575 PROTEIN"/>
    <property type="match status" value="1"/>
</dbReference>
<dbReference type="InterPro" id="IPR023286">
    <property type="entry name" value="ABATE_dom_sf"/>
</dbReference>
<sequence>MADTVVAPRAPGALELVRAFVNSLDIEDGVDSLLDADGWGRWSTEVGCQGAATDADLARLRELRETLRVALLANHDRAPLPEEARVAVADAIDWSGARTTVTEAGLALEPVGGGPRWLAGAVAAAVAAALGDGTWSRLKACRDDACHWAFYDHSRSRTGQWCSMEICGNRNKQLRWRERQVGGN</sequence>
<accession>A0A1Q2CLE3</accession>
<dbReference type="EMBL" id="CP019606">
    <property type="protein sequence ID" value="AQP46921.1"/>
    <property type="molecule type" value="Genomic_DNA"/>
</dbReference>